<dbReference type="InterPro" id="IPR017871">
    <property type="entry name" value="ABC_transporter-like_CS"/>
</dbReference>
<dbReference type="CDD" id="cd03214">
    <property type="entry name" value="ABC_Iron-Siderophores_B12_Hemin"/>
    <property type="match status" value="1"/>
</dbReference>
<organism evidence="10">
    <name type="scientific">Yersinia ruckeri</name>
    <dbReference type="NCBI Taxonomy" id="29486"/>
    <lineage>
        <taxon>Bacteria</taxon>
        <taxon>Pseudomonadati</taxon>
        <taxon>Pseudomonadota</taxon>
        <taxon>Gammaproteobacteria</taxon>
        <taxon>Enterobacterales</taxon>
        <taxon>Yersiniaceae</taxon>
        <taxon>Yersinia</taxon>
    </lineage>
</organism>
<dbReference type="InterPro" id="IPR050153">
    <property type="entry name" value="Metal_Ion_Import_ABC"/>
</dbReference>
<feature type="domain" description="ABC transporter" evidence="9">
    <location>
        <begin position="3"/>
        <end position="235"/>
    </location>
</feature>
<dbReference type="EC" id="7.6.2.8" evidence="8"/>
<gene>
    <name evidence="8 11" type="primary">btuD</name>
    <name evidence="10" type="ORF">CSF007_9755</name>
    <name evidence="11" type="ORF">NCTC10476_00202</name>
</gene>
<dbReference type="RefSeq" id="WP_004717710.1">
    <property type="nucleotide sequence ID" value="NZ_CABIHR010000009.1"/>
</dbReference>
<dbReference type="OrthoDB" id="5292475at2"/>
<protein>
    <recommendedName>
        <fullName evidence="8">Vitamin B12 import ATP-binding protein BtuD</fullName>
        <ecNumber evidence="8">7.6.2.8</ecNumber>
    </recommendedName>
    <alternativeName>
        <fullName evidence="8">Vitamin B12-transporting ATPase</fullName>
    </alternativeName>
</protein>
<keyword evidence="1 8" id="KW-0813">Transport</keyword>
<dbReference type="SMART" id="SM00382">
    <property type="entry name" value="AAA"/>
    <property type="match status" value="1"/>
</dbReference>
<dbReference type="GO" id="GO:0005886">
    <property type="term" value="C:plasma membrane"/>
    <property type="evidence" value="ECO:0007669"/>
    <property type="project" value="UniProtKB-SubCell"/>
</dbReference>
<dbReference type="PANTHER" id="PTHR42734:SF18">
    <property type="entry name" value="VITAMIN B12 IMPORT ATP-BINDING PROTEIN BTUD"/>
    <property type="match status" value="1"/>
</dbReference>
<evidence type="ECO:0000256" key="4">
    <source>
        <dbReference type="ARBA" id="ARBA00022741"/>
    </source>
</evidence>
<dbReference type="STRING" id="29486.UGYR_02465"/>
<keyword evidence="5 8" id="KW-0067">ATP-binding</keyword>
<dbReference type="GO" id="GO:0015420">
    <property type="term" value="F:ABC-type vitamin B12 transporter activity"/>
    <property type="evidence" value="ECO:0007669"/>
    <property type="project" value="UniProtKB-UniRule"/>
</dbReference>
<dbReference type="NCBIfam" id="NF002981">
    <property type="entry name" value="PRK03695.1"/>
    <property type="match status" value="1"/>
</dbReference>
<evidence type="ECO:0000256" key="3">
    <source>
        <dbReference type="ARBA" id="ARBA00022519"/>
    </source>
</evidence>
<dbReference type="InterPro" id="IPR023693">
    <property type="entry name" value="ABC_transptr_BtuD"/>
</dbReference>
<dbReference type="PANTHER" id="PTHR42734">
    <property type="entry name" value="METAL TRANSPORT SYSTEM ATP-BINDING PROTEIN TM_0124-RELATED"/>
    <property type="match status" value="1"/>
</dbReference>
<evidence type="ECO:0000259" key="9">
    <source>
        <dbReference type="PROSITE" id="PS50893"/>
    </source>
</evidence>
<dbReference type="PROSITE" id="PS00211">
    <property type="entry name" value="ABC_TRANSPORTER_1"/>
    <property type="match status" value="1"/>
</dbReference>
<dbReference type="Pfam" id="PF00005">
    <property type="entry name" value="ABC_tran"/>
    <property type="match status" value="1"/>
</dbReference>
<reference evidence="10" key="1">
    <citation type="journal article" date="2015" name="Genome Announc.">
        <title>Complete Genome Sequence of Yersinia ruckeri Strain CSF007-82, Etiologic Agent of Red Mouth Disease in Salmonid Fish.</title>
        <authorList>
            <person name="Nelson M.C."/>
            <person name="LaPatra S.E."/>
            <person name="Welch T.J."/>
            <person name="Graf J."/>
        </authorList>
    </citation>
    <scope>NUCLEOTIDE SEQUENCE</scope>
    <source>
        <strain evidence="10">CSF007-82</strain>
    </source>
</reference>
<comment type="subcellular location">
    <subcellularLocation>
        <location evidence="8">Cell membrane</location>
        <topology evidence="8">Peripheral membrane protein</topology>
    </subcellularLocation>
</comment>
<name>A0A0A5FQK3_YERRU</name>
<dbReference type="GeneID" id="66879631"/>
<comment type="subunit">
    <text evidence="8">The complex is composed of two ATP-binding proteins (BtuD), two transmembrane proteins (BtuC) and a solute-binding protein (BtuF).</text>
</comment>
<evidence type="ECO:0000256" key="7">
    <source>
        <dbReference type="ARBA" id="ARBA00023136"/>
    </source>
</evidence>
<evidence type="ECO:0000313" key="11">
    <source>
        <dbReference type="EMBL" id="SUP98759.1"/>
    </source>
</evidence>
<dbReference type="GO" id="GO:0005524">
    <property type="term" value="F:ATP binding"/>
    <property type="evidence" value="ECO:0007669"/>
    <property type="project" value="UniProtKB-KW"/>
</dbReference>
<keyword evidence="7 8" id="KW-0472">Membrane</keyword>
<comment type="catalytic activity">
    <reaction evidence="8">
        <text>an R-cob(III)alamin(out) + ATP + H2O = an R-cob(III)alamin(in) + ADP + phosphate + H(+)</text>
        <dbReference type="Rhea" id="RHEA:17873"/>
        <dbReference type="ChEBI" id="CHEBI:15377"/>
        <dbReference type="ChEBI" id="CHEBI:15378"/>
        <dbReference type="ChEBI" id="CHEBI:30616"/>
        <dbReference type="ChEBI" id="CHEBI:43474"/>
        <dbReference type="ChEBI" id="CHEBI:140785"/>
        <dbReference type="ChEBI" id="CHEBI:456216"/>
        <dbReference type="EC" id="7.6.2.8"/>
    </reaction>
</comment>
<dbReference type="Proteomes" id="UP000255169">
    <property type="component" value="Unassembled WGS sequence"/>
</dbReference>
<accession>A0A0A5FQK3</accession>
<evidence type="ECO:0000256" key="5">
    <source>
        <dbReference type="ARBA" id="ARBA00022840"/>
    </source>
</evidence>
<keyword evidence="6 8" id="KW-1278">Translocase</keyword>
<dbReference type="InterPro" id="IPR003439">
    <property type="entry name" value="ABC_transporter-like_ATP-bd"/>
</dbReference>
<reference evidence="11 12" key="2">
    <citation type="submission" date="2018-06" db="EMBL/GenBank/DDBJ databases">
        <authorList>
            <consortium name="Pathogen Informatics"/>
            <person name="Doyle S."/>
        </authorList>
    </citation>
    <scope>NUCLEOTIDE SEQUENCE [LARGE SCALE GENOMIC DNA]</scope>
    <source>
        <strain evidence="11 12">NCTC10476</strain>
    </source>
</reference>
<evidence type="ECO:0000313" key="10">
    <source>
        <dbReference type="EMBL" id="CEK27701.1"/>
    </source>
</evidence>
<proteinExistence type="inferred from homology"/>
<dbReference type="GO" id="GO:0016887">
    <property type="term" value="F:ATP hydrolysis activity"/>
    <property type="evidence" value="ECO:0007669"/>
    <property type="project" value="InterPro"/>
</dbReference>
<keyword evidence="2 8" id="KW-1003">Cell membrane</keyword>
<feature type="binding site" evidence="8">
    <location>
        <begin position="31"/>
        <end position="38"/>
    </location>
    <ligand>
        <name>ATP</name>
        <dbReference type="ChEBI" id="CHEBI:30616"/>
    </ligand>
</feature>
<comment type="function">
    <text evidence="8">Part of the ABC transporter complex BtuCDF involved in vitamin B12 import. Responsible for energy coupling to the transport system.</text>
</comment>
<keyword evidence="3" id="KW-0997">Cell inner membrane</keyword>
<comment type="similarity">
    <text evidence="8">Belongs to the ABC transporter superfamily. Vitamin B12 importer (TC 3.A.1.13.1) family.</text>
</comment>
<keyword evidence="11" id="KW-0378">Hydrolase</keyword>
<dbReference type="PROSITE" id="PS50893">
    <property type="entry name" value="ABC_TRANSPORTER_2"/>
    <property type="match status" value="1"/>
</dbReference>
<dbReference type="Gene3D" id="3.40.50.300">
    <property type="entry name" value="P-loop containing nucleotide triphosphate hydrolases"/>
    <property type="match status" value="1"/>
</dbReference>
<dbReference type="InterPro" id="IPR027417">
    <property type="entry name" value="P-loop_NTPase"/>
</dbReference>
<keyword evidence="12" id="KW-1185">Reference proteome</keyword>
<dbReference type="AlphaFoldDB" id="A0A0A5FQK3"/>
<dbReference type="HAMAP" id="MF_01005">
    <property type="entry name" value="BtuD"/>
    <property type="match status" value="1"/>
</dbReference>
<dbReference type="EMBL" id="UHJG01000001">
    <property type="protein sequence ID" value="SUP98759.1"/>
    <property type="molecule type" value="Genomic_DNA"/>
</dbReference>
<dbReference type="EMBL" id="LN681231">
    <property type="protein sequence ID" value="CEK27701.1"/>
    <property type="molecule type" value="Genomic_DNA"/>
</dbReference>
<dbReference type="FunFam" id="3.40.50.300:FF:000462">
    <property type="entry name" value="Vitamin B12 import ATP-binding protein BtuD"/>
    <property type="match status" value="1"/>
</dbReference>
<evidence type="ECO:0000256" key="1">
    <source>
        <dbReference type="ARBA" id="ARBA00022448"/>
    </source>
</evidence>
<keyword evidence="4 8" id="KW-0547">Nucleotide-binding</keyword>
<dbReference type="SUPFAM" id="SSF52540">
    <property type="entry name" value="P-loop containing nucleoside triphosphate hydrolases"/>
    <property type="match status" value="1"/>
</dbReference>
<evidence type="ECO:0000313" key="12">
    <source>
        <dbReference type="Proteomes" id="UP000255169"/>
    </source>
</evidence>
<evidence type="ECO:0000256" key="6">
    <source>
        <dbReference type="ARBA" id="ARBA00022967"/>
    </source>
</evidence>
<evidence type="ECO:0000256" key="2">
    <source>
        <dbReference type="ARBA" id="ARBA00022475"/>
    </source>
</evidence>
<evidence type="ECO:0000256" key="8">
    <source>
        <dbReference type="HAMAP-Rule" id="MF_01005"/>
    </source>
</evidence>
<dbReference type="InterPro" id="IPR003593">
    <property type="entry name" value="AAA+_ATPase"/>
</dbReference>
<sequence>MLLQLSDISVAGRLAPLSAQVEAGLQIHLIGPNGAGKSTLLACAAGILPAAGALSLAGRPLLSYSGAELARYRAYLCQQQPAVSLMPVFQYLSLHQPVGASPENLASTIGYLCQKLRLADKLSRMLSHLSGGEWQRVRLAAILLQVWPTVNKHSRLLLLDEPANSLDVAQKVALDELLTEFCASGRSVIMSAHDLNHTLQQADRVWLLAQGKMVAQGETAQVMRPEVLSPVFEVDVQIQSFNQQHWIMTKSVC</sequence>